<dbReference type="FunFam" id="2.60.120.620:FF:000011">
    <property type="entry name" value="Prolyl alpha subunit"/>
    <property type="match status" value="1"/>
</dbReference>
<keyword evidence="15" id="KW-1185">Reference proteome</keyword>
<dbReference type="GO" id="GO:0005506">
    <property type="term" value="F:iron ion binding"/>
    <property type="evidence" value="ECO:0007669"/>
    <property type="project" value="InterPro"/>
</dbReference>
<dbReference type="EMBL" id="JABXBU010000015">
    <property type="protein sequence ID" value="KAF8788355.1"/>
    <property type="molecule type" value="Genomic_DNA"/>
</dbReference>
<protein>
    <recommendedName>
        <fullName evidence="5">procollagen-proline 4-dioxygenase</fullName>
        <ecNumber evidence="5">1.14.11.2</ecNumber>
    </recommendedName>
</protein>
<keyword evidence="10" id="KW-0560">Oxidoreductase</keyword>
<gene>
    <name evidence="14" type="ORF">HNY73_009863</name>
</gene>
<dbReference type="PANTHER" id="PTHR10869">
    <property type="entry name" value="PROLYL 4-HYDROXYLASE ALPHA SUBUNIT"/>
    <property type="match status" value="1"/>
</dbReference>
<reference evidence="14" key="1">
    <citation type="journal article" date="2020" name="bioRxiv">
        <title>Chromosome-level reference genome of the European wasp spider Argiope bruennichi: a resource for studies on range expansion and evolutionary adaptation.</title>
        <authorList>
            <person name="Sheffer M.M."/>
            <person name="Hoppe A."/>
            <person name="Krehenwinkel H."/>
            <person name="Uhl G."/>
            <person name="Kuss A.W."/>
            <person name="Jensen L."/>
            <person name="Jensen C."/>
            <person name="Gillespie R.G."/>
            <person name="Hoff K.J."/>
            <person name="Prost S."/>
        </authorList>
    </citation>
    <scope>NUCLEOTIDE SEQUENCE</scope>
</reference>
<keyword evidence="8" id="KW-0847">Vitamin C</keyword>
<sequence length="500" mass="56270">METLLDTQKVLVETLNGYIESTERKLDKIKKLQSSLIHVQNASSGNFQEFVSNPINAFVLIKKFTVDWDEARTVMSCQPSNEIAAGNVVFPDQDDLSGAAKALLRVQQTYSLETDYLSEGKILGAANGLPLSADDCFELGRQAFHAGFYDSAISWLELSQQKQFENGSDIRNSSEILTYLAIKRKRIYAPRQQSSAARFHVRCQTRQSSGRIPGKSSFPKHLRGPYEYFRRSHLPEALPVQHAGSFSESFLPLVKIFAMKSYSSNLKCHLQSHHPYLLLQPVKEEQLWDEPKISLFYDIISDREINIMKSLALPALKRAEVAEYNAGLGHRVSDTRVTKIAWLREMDHPLIPKMYHRIEAITGLSSSSAEPFQMANYGLGGHFHLHMDVLPDTETYFGPEMGNRVATWLTYLSDVSGGGATVFPRLNITVWPKKGSALFWHNVKSNGIGDILTLHGACPVVTGSKWVTNVWFHERGQEFRLKCGIHPESSLLPTHAFEKS</sequence>
<evidence type="ECO:0000256" key="12">
    <source>
        <dbReference type="ARBA" id="ARBA00023180"/>
    </source>
</evidence>
<dbReference type="InterPro" id="IPR011990">
    <property type="entry name" value="TPR-like_helical_dom_sf"/>
</dbReference>
<feature type="domain" description="Fe2OG dioxygenase" evidence="13">
    <location>
        <begin position="368"/>
        <end position="474"/>
    </location>
</feature>
<keyword evidence="11" id="KW-0408">Iron</keyword>
<evidence type="ECO:0000259" key="13">
    <source>
        <dbReference type="PROSITE" id="PS51471"/>
    </source>
</evidence>
<dbReference type="Gene3D" id="1.25.40.10">
    <property type="entry name" value="Tetratricopeptide repeat domain"/>
    <property type="match status" value="1"/>
</dbReference>
<dbReference type="AlphaFoldDB" id="A0A8T0FDB0"/>
<dbReference type="Pfam" id="PF08336">
    <property type="entry name" value="P4Ha_N"/>
    <property type="match status" value="1"/>
</dbReference>
<comment type="function">
    <text evidence="2">Catalyzes the post-translational formation of 4-hydroxyproline in -Xaa-Pro-Gly- sequences in collagens and other proteins.</text>
</comment>
<evidence type="ECO:0000256" key="9">
    <source>
        <dbReference type="ARBA" id="ARBA00022964"/>
    </source>
</evidence>
<keyword evidence="12" id="KW-0325">Glycoprotein</keyword>
<evidence type="ECO:0000256" key="1">
    <source>
        <dbReference type="ARBA" id="ARBA00001961"/>
    </source>
</evidence>
<comment type="similarity">
    <text evidence="4">Belongs to the P4HA family.</text>
</comment>
<dbReference type="PANTHER" id="PTHR10869:SF244">
    <property type="entry name" value="PROLYL 4-HYDROXYLASE SUBUNIT ALPHA-2"/>
    <property type="match status" value="1"/>
</dbReference>
<evidence type="ECO:0000313" key="14">
    <source>
        <dbReference type="EMBL" id="KAF8788355.1"/>
    </source>
</evidence>
<evidence type="ECO:0000256" key="3">
    <source>
        <dbReference type="ARBA" id="ARBA00004319"/>
    </source>
</evidence>
<name>A0A8T0FDB0_ARGBR</name>
<evidence type="ECO:0000256" key="6">
    <source>
        <dbReference type="ARBA" id="ARBA00022723"/>
    </source>
</evidence>
<evidence type="ECO:0000313" key="15">
    <source>
        <dbReference type="Proteomes" id="UP000807504"/>
    </source>
</evidence>
<comment type="subcellular location">
    <subcellularLocation>
        <location evidence="3">Endoplasmic reticulum lumen</location>
    </subcellularLocation>
</comment>
<evidence type="ECO:0000256" key="11">
    <source>
        <dbReference type="ARBA" id="ARBA00023004"/>
    </source>
</evidence>
<keyword evidence="6" id="KW-0479">Metal-binding</keyword>
<dbReference type="Gene3D" id="2.60.120.620">
    <property type="entry name" value="q2cbj1_9rhob like domain"/>
    <property type="match status" value="1"/>
</dbReference>
<dbReference type="Proteomes" id="UP000807504">
    <property type="component" value="Unassembled WGS sequence"/>
</dbReference>
<dbReference type="InterPro" id="IPR045054">
    <property type="entry name" value="P4HA-like"/>
</dbReference>
<evidence type="ECO:0000256" key="7">
    <source>
        <dbReference type="ARBA" id="ARBA00022824"/>
    </source>
</evidence>
<comment type="caution">
    <text evidence="14">The sequence shown here is derived from an EMBL/GenBank/DDBJ whole genome shotgun (WGS) entry which is preliminary data.</text>
</comment>
<dbReference type="SMART" id="SM00702">
    <property type="entry name" value="P4Hc"/>
    <property type="match status" value="1"/>
</dbReference>
<evidence type="ECO:0000256" key="5">
    <source>
        <dbReference type="ARBA" id="ARBA00012269"/>
    </source>
</evidence>
<dbReference type="GO" id="GO:0005788">
    <property type="term" value="C:endoplasmic reticulum lumen"/>
    <property type="evidence" value="ECO:0007669"/>
    <property type="project" value="UniProtKB-SubCell"/>
</dbReference>
<keyword evidence="7" id="KW-0256">Endoplasmic reticulum</keyword>
<comment type="cofactor">
    <cofactor evidence="1">
        <name>L-ascorbate</name>
        <dbReference type="ChEBI" id="CHEBI:38290"/>
    </cofactor>
</comment>
<accession>A0A8T0FDB0</accession>
<dbReference type="Pfam" id="PF13640">
    <property type="entry name" value="2OG-FeII_Oxy_3"/>
    <property type="match status" value="1"/>
</dbReference>
<dbReference type="GO" id="GO:0004656">
    <property type="term" value="F:procollagen-proline 4-dioxygenase activity"/>
    <property type="evidence" value="ECO:0007669"/>
    <property type="project" value="UniProtKB-EC"/>
</dbReference>
<dbReference type="InterPro" id="IPR044862">
    <property type="entry name" value="Pro_4_hyd_alph_FE2OG_OXY"/>
</dbReference>
<evidence type="ECO:0000256" key="4">
    <source>
        <dbReference type="ARBA" id="ARBA00006511"/>
    </source>
</evidence>
<keyword evidence="9" id="KW-0223">Dioxygenase</keyword>
<dbReference type="InterPro" id="IPR013547">
    <property type="entry name" value="P4H_N"/>
</dbReference>
<dbReference type="Gene3D" id="6.10.140.1460">
    <property type="match status" value="1"/>
</dbReference>
<reference evidence="14" key="2">
    <citation type="submission" date="2020-06" db="EMBL/GenBank/DDBJ databases">
        <authorList>
            <person name="Sheffer M."/>
        </authorList>
    </citation>
    <scope>NUCLEOTIDE SEQUENCE</scope>
</reference>
<dbReference type="GO" id="GO:0031418">
    <property type="term" value="F:L-ascorbic acid binding"/>
    <property type="evidence" value="ECO:0007669"/>
    <property type="project" value="UniProtKB-KW"/>
</dbReference>
<dbReference type="InterPro" id="IPR005123">
    <property type="entry name" value="Oxoglu/Fe-dep_dioxygenase_dom"/>
</dbReference>
<evidence type="ECO:0000256" key="8">
    <source>
        <dbReference type="ARBA" id="ARBA00022896"/>
    </source>
</evidence>
<evidence type="ECO:0000256" key="10">
    <source>
        <dbReference type="ARBA" id="ARBA00023002"/>
    </source>
</evidence>
<proteinExistence type="inferred from homology"/>
<dbReference type="EC" id="1.14.11.2" evidence="5"/>
<organism evidence="14 15">
    <name type="scientific">Argiope bruennichi</name>
    <name type="common">Wasp spider</name>
    <name type="synonym">Aranea bruennichi</name>
    <dbReference type="NCBI Taxonomy" id="94029"/>
    <lineage>
        <taxon>Eukaryota</taxon>
        <taxon>Metazoa</taxon>
        <taxon>Ecdysozoa</taxon>
        <taxon>Arthropoda</taxon>
        <taxon>Chelicerata</taxon>
        <taxon>Arachnida</taxon>
        <taxon>Araneae</taxon>
        <taxon>Araneomorphae</taxon>
        <taxon>Entelegynae</taxon>
        <taxon>Araneoidea</taxon>
        <taxon>Araneidae</taxon>
        <taxon>Argiope</taxon>
    </lineage>
</organism>
<dbReference type="PROSITE" id="PS51471">
    <property type="entry name" value="FE2OG_OXY"/>
    <property type="match status" value="1"/>
</dbReference>
<dbReference type="InterPro" id="IPR006620">
    <property type="entry name" value="Pro_4_hyd_alph"/>
</dbReference>
<evidence type="ECO:0000256" key="2">
    <source>
        <dbReference type="ARBA" id="ARBA00002035"/>
    </source>
</evidence>